<feature type="domain" description="PDZ" evidence="1">
    <location>
        <begin position="2"/>
        <end position="59"/>
    </location>
</feature>
<evidence type="ECO:0000259" key="1">
    <source>
        <dbReference type="Pfam" id="PF13180"/>
    </source>
</evidence>
<protein>
    <recommendedName>
        <fullName evidence="1">PDZ domain-containing protein</fullName>
    </recommendedName>
</protein>
<dbReference type="InterPro" id="IPR036034">
    <property type="entry name" value="PDZ_sf"/>
</dbReference>
<gene>
    <name evidence="2" type="ORF">S01H1_05082</name>
</gene>
<comment type="caution">
    <text evidence="2">The sequence shown here is derived from an EMBL/GenBank/DDBJ whole genome shotgun (WGS) entry which is preliminary data.</text>
</comment>
<name>X0S423_9ZZZZ</name>
<dbReference type="CDD" id="cd06779">
    <property type="entry name" value="cpPDZ_Deg_HtrA-like"/>
    <property type="match status" value="1"/>
</dbReference>
<accession>X0S423</accession>
<sequence>TGTPADKAGLRANDVITRIDGETVTTADDVVLAIRAHDIGDKIELTYLRGSKEITTSATLVERPRS</sequence>
<dbReference type="AlphaFoldDB" id="X0S423"/>
<evidence type="ECO:0000313" key="2">
    <source>
        <dbReference type="EMBL" id="GAF70682.1"/>
    </source>
</evidence>
<reference evidence="2" key="1">
    <citation type="journal article" date="2014" name="Front. Microbiol.">
        <title>High frequency of phylogenetically diverse reductive dehalogenase-homologous genes in deep subseafloor sedimentary metagenomes.</title>
        <authorList>
            <person name="Kawai M."/>
            <person name="Futagami T."/>
            <person name="Toyoda A."/>
            <person name="Takaki Y."/>
            <person name="Nishi S."/>
            <person name="Hori S."/>
            <person name="Arai W."/>
            <person name="Tsubouchi T."/>
            <person name="Morono Y."/>
            <person name="Uchiyama I."/>
            <person name="Ito T."/>
            <person name="Fujiyama A."/>
            <person name="Inagaki F."/>
            <person name="Takami H."/>
        </authorList>
    </citation>
    <scope>NUCLEOTIDE SEQUENCE</scope>
    <source>
        <strain evidence="2">Expedition CK06-06</strain>
    </source>
</reference>
<dbReference type="Pfam" id="PF13180">
    <property type="entry name" value="PDZ_2"/>
    <property type="match status" value="1"/>
</dbReference>
<feature type="non-terminal residue" evidence="2">
    <location>
        <position position="1"/>
    </location>
</feature>
<dbReference type="EMBL" id="BARS01002648">
    <property type="protein sequence ID" value="GAF70682.1"/>
    <property type="molecule type" value="Genomic_DNA"/>
</dbReference>
<dbReference type="InterPro" id="IPR001478">
    <property type="entry name" value="PDZ"/>
</dbReference>
<proteinExistence type="predicted"/>
<dbReference type="SUPFAM" id="SSF50156">
    <property type="entry name" value="PDZ domain-like"/>
    <property type="match status" value="1"/>
</dbReference>
<organism evidence="2">
    <name type="scientific">marine sediment metagenome</name>
    <dbReference type="NCBI Taxonomy" id="412755"/>
    <lineage>
        <taxon>unclassified sequences</taxon>
        <taxon>metagenomes</taxon>
        <taxon>ecological metagenomes</taxon>
    </lineage>
</organism>
<dbReference type="Gene3D" id="2.30.42.10">
    <property type="match status" value="1"/>
</dbReference>